<sequence length="181" mass="21596">MEIYYLKKDEFLKSVNFEKLEKFSDGREYLSEEKYFEHLCGIFLTKFVAKHFYNVENLEIEFRNRKPFFKSNEICFSISHSNNIVLVAFNNKNIGVDVEYMCPRNFSKIMNRYGKNDKSPTKIDFYRFWTLHEAEIKLGGNIRSLFSSMLGEDYMLTCVSDDVLVTNFCIKELKHDKLDIY</sequence>
<evidence type="ECO:0000313" key="1">
    <source>
        <dbReference type="EMBL" id="QGT49799.1"/>
    </source>
</evidence>
<organism evidence="1">
    <name type="scientific">uncultured Candidatus Melainabacteria bacterium</name>
    <dbReference type="NCBI Taxonomy" id="2682970"/>
    <lineage>
        <taxon>Bacteria</taxon>
        <taxon>Bacillati</taxon>
        <taxon>Candidatus Melainabacteria</taxon>
        <taxon>environmental samples</taxon>
    </lineage>
</organism>
<dbReference type="EMBL" id="MN577570">
    <property type="protein sequence ID" value="QGT49799.1"/>
    <property type="molecule type" value="Genomic_DNA"/>
</dbReference>
<gene>
    <name evidence="1" type="ORF">Melaina855_1860</name>
</gene>
<dbReference type="InterPro" id="IPR037143">
    <property type="entry name" value="4-PPantetheinyl_Trfase_dom_sf"/>
</dbReference>
<evidence type="ECO:0008006" key="2">
    <source>
        <dbReference type="Google" id="ProtNLM"/>
    </source>
</evidence>
<dbReference type="Gene3D" id="3.90.470.20">
    <property type="entry name" value="4'-phosphopantetheinyl transferase domain"/>
    <property type="match status" value="2"/>
</dbReference>
<proteinExistence type="predicted"/>
<dbReference type="GO" id="GO:0008897">
    <property type="term" value="F:holo-[acyl-carrier-protein] synthase activity"/>
    <property type="evidence" value="ECO:0007669"/>
    <property type="project" value="InterPro"/>
</dbReference>
<accession>A0A650EJC6</accession>
<dbReference type="GO" id="GO:0000287">
    <property type="term" value="F:magnesium ion binding"/>
    <property type="evidence" value="ECO:0007669"/>
    <property type="project" value="InterPro"/>
</dbReference>
<protein>
    <recommendedName>
        <fullName evidence="2">4'-phosphopantetheinyl transferase domain-containing protein</fullName>
    </recommendedName>
</protein>
<dbReference type="SUPFAM" id="SSF56214">
    <property type="entry name" value="4'-phosphopantetheinyl transferase"/>
    <property type="match status" value="2"/>
</dbReference>
<dbReference type="AlphaFoldDB" id="A0A650EJC6"/>
<reference evidence="1" key="1">
    <citation type="journal article" date="2020" name="J. ISSAAS">
        <title>Lactobacilli and other gastrointestinal microbiota of Peromyscus leucopus, reservoir host for agents of Lyme disease and other zoonoses in North America.</title>
        <authorList>
            <person name="Milovic A."/>
            <person name="Bassam K."/>
            <person name="Shao H."/>
            <person name="Chatzistamou I."/>
            <person name="Tufts D.M."/>
            <person name="Diuk-Wasser M."/>
            <person name="Barbour A.G."/>
        </authorList>
    </citation>
    <scope>NUCLEOTIDE SEQUENCE</scope>
    <source>
        <strain evidence="1">LL20</strain>
    </source>
</reference>
<name>A0A650EJC6_9BACT</name>